<protein>
    <submittedName>
        <fullName evidence="2">Uncharacterized protein</fullName>
    </submittedName>
</protein>
<evidence type="ECO:0000256" key="1">
    <source>
        <dbReference type="SAM" id="MobiDB-lite"/>
    </source>
</evidence>
<accession>A0A137PE20</accession>
<dbReference type="Gene3D" id="2.30.38.10">
    <property type="entry name" value="Luciferase, Domain 3"/>
    <property type="match status" value="1"/>
</dbReference>
<evidence type="ECO:0000313" key="2">
    <source>
        <dbReference type="EMBL" id="KXN73253.1"/>
    </source>
</evidence>
<dbReference type="GO" id="GO:0043041">
    <property type="term" value="P:amino acid activation for nonribosomal peptide biosynthetic process"/>
    <property type="evidence" value="ECO:0007669"/>
    <property type="project" value="TreeGrafter"/>
</dbReference>
<dbReference type="EMBL" id="KQ964440">
    <property type="protein sequence ID" value="KXN73253.1"/>
    <property type="molecule type" value="Genomic_DNA"/>
</dbReference>
<dbReference type="GO" id="GO:0044550">
    <property type="term" value="P:secondary metabolite biosynthetic process"/>
    <property type="evidence" value="ECO:0007669"/>
    <property type="project" value="TreeGrafter"/>
</dbReference>
<sequence>MNSMSPTDRDSFDSQFGTQNLNPNNTELVLKGGVGEICVGGTYVAKGYLNNESLTQEKFIDYTTAEGVQIRFKCFHSIFISSRELTSTESLIINQDMTISKLVLEKIDLEKIQSHCIHLQQSMVTTTLASDKNEYISTWCAKLPIGQVVLDGWSSNNTLTKVDKFYNGHSIPEPINFSSFCKHHWLQFNAG</sequence>
<reference evidence="2 3" key="1">
    <citation type="journal article" date="2015" name="Genome Biol. Evol.">
        <title>Phylogenomic analyses indicate that early fungi evolved digesting cell walls of algal ancestors of land plants.</title>
        <authorList>
            <person name="Chang Y."/>
            <person name="Wang S."/>
            <person name="Sekimoto S."/>
            <person name="Aerts A.L."/>
            <person name="Choi C."/>
            <person name="Clum A."/>
            <person name="LaButti K.M."/>
            <person name="Lindquist E.A."/>
            <person name="Yee Ngan C."/>
            <person name="Ohm R.A."/>
            <person name="Salamov A.A."/>
            <person name="Grigoriev I.V."/>
            <person name="Spatafora J.W."/>
            <person name="Berbee M.L."/>
        </authorList>
    </citation>
    <scope>NUCLEOTIDE SEQUENCE [LARGE SCALE GENOMIC DNA]</scope>
    <source>
        <strain evidence="2 3">NRRL 28638</strain>
    </source>
</reference>
<dbReference type="SUPFAM" id="SSF56801">
    <property type="entry name" value="Acetyl-CoA synthetase-like"/>
    <property type="match status" value="1"/>
</dbReference>
<organism evidence="2 3">
    <name type="scientific">Conidiobolus coronatus (strain ATCC 28846 / CBS 209.66 / NRRL 28638)</name>
    <name type="common">Delacroixia coronata</name>
    <dbReference type="NCBI Taxonomy" id="796925"/>
    <lineage>
        <taxon>Eukaryota</taxon>
        <taxon>Fungi</taxon>
        <taxon>Fungi incertae sedis</taxon>
        <taxon>Zoopagomycota</taxon>
        <taxon>Entomophthoromycotina</taxon>
        <taxon>Entomophthoromycetes</taxon>
        <taxon>Entomophthorales</taxon>
        <taxon>Ancylistaceae</taxon>
        <taxon>Conidiobolus</taxon>
    </lineage>
</organism>
<name>A0A137PE20_CONC2</name>
<dbReference type="GO" id="GO:0031177">
    <property type="term" value="F:phosphopantetheine binding"/>
    <property type="evidence" value="ECO:0007669"/>
    <property type="project" value="TreeGrafter"/>
</dbReference>
<dbReference type="OrthoDB" id="416786at2759"/>
<dbReference type="GO" id="GO:0005737">
    <property type="term" value="C:cytoplasm"/>
    <property type="evidence" value="ECO:0007669"/>
    <property type="project" value="TreeGrafter"/>
</dbReference>
<dbReference type="AlphaFoldDB" id="A0A137PE20"/>
<proteinExistence type="predicted"/>
<gene>
    <name evidence="2" type="ORF">CONCODRAFT_3933</name>
</gene>
<feature type="region of interest" description="Disordered" evidence="1">
    <location>
        <begin position="1"/>
        <end position="20"/>
    </location>
</feature>
<keyword evidence="3" id="KW-1185">Reference proteome</keyword>
<dbReference type="PANTHER" id="PTHR45527">
    <property type="entry name" value="NONRIBOSOMAL PEPTIDE SYNTHETASE"/>
    <property type="match status" value="1"/>
</dbReference>
<evidence type="ECO:0000313" key="3">
    <source>
        <dbReference type="Proteomes" id="UP000070444"/>
    </source>
</evidence>
<dbReference type="Proteomes" id="UP000070444">
    <property type="component" value="Unassembled WGS sequence"/>
</dbReference>
<dbReference type="PANTHER" id="PTHR45527:SF1">
    <property type="entry name" value="FATTY ACID SYNTHASE"/>
    <property type="match status" value="1"/>
</dbReference>